<dbReference type="PANTHER" id="PTHR34982:SF1">
    <property type="entry name" value="FLAGELLAR ASSEMBLY PROTEIN FLIH"/>
    <property type="match status" value="1"/>
</dbReference>
<evidence type="ECO:0000256" key="5">
    <source>
        <dbReference type="ARBA" id="ARBA00022795"/>
    </source>
</evidence>
<evidence type="ECO:0000259" key="11">
    <source>
        <dbReference type="Pfam" id="PF02108"/>
    </source>
</evidence>
<feature type="region of interest" description="Disordered" evidence="10">
    <location>
        <begin position="85"/>
        <end position="107"/>
    </location>
</feature>
<dbReference type="SUPFAM" id="SSF81573">
    <property type="entry name" value="F1F0 ATP synthase subunit B, membrane domain"/>
    <property type="match status" value="1"/>
</dbReference>
<feature type="compositionally biased region" description="Basic and acidic residues" evidence="10">
    <location>
        <begin position="85"/>
        <end position="104"/>
    </location>
</feature>
<evidence type="ECO:0000256" key="8">
    <source>
        <dbReference type="ARBA" id="ARBA00023225"/>
    </source>
</evidence>
<dbReference type="GO" id="GO:0044781">
    <property type="term" value="P:bacterial-type flagellum organization"/>
    <property type="evidence" value="ECO:0007669"/>
    <property type="project" value="UniProtKB-KW"/>
</dbReference>
<keyword evidence="4" id="KW-0375">Hydrogen ion transport</keyword>
<dbReference type="Proteomes" id="UP000823868">
    <property type="component" value="Unassembled WGS sequence"/>
</dbReference>
<comment type="similarity">
    <text evidence="2">Belongs to the FliH family.</text>
</comment>
<name>A0A9D1Y9K4_9FIRM</name>
<proteinExistence type="inferred from homology"/>
<sequence length="266" mass="29932">MPNLFKNFLKPSVDRYVFQDVDDIVIETKPKKEEPPPSEAEEPRPEETSKGNSEAVSTIDFAKVQADEIVADAKRQAEEILEQARKRGEEEAAKAREEAHEEGYRQGYGEGLRKAQVEGQSKLEEHCQQLAQEVQEFLKQASAAKDEMLNQTQDELRDLSITIAEKVIHISLKSSQGVIARMIQVATEKLKRREWVHIYVGGYSARELSQITPELMTSLASLSEHIKIIPMPEDESGTCIIEMPDEIIDASASTQLQNIRDLLSEG</sequence>
<dbReference type="Pfam" id="PF02108">
    <property type="entry name" value="FliH"/>
    <property type="match status" value="1"/>
</dbReference>
<feature type="compositionally biased region" description="Basic and acidic residues" evidence="10">
    <location>
        <begin position="27"/>
        <end position="49"/>
    </location>
</feature>
<feature type="region of interest" description="Disordered" evidence="10">
    <location>
        <begin position="27"/>
        <end position="58"/>
    </location>
</feature>
<keyword evidence="8" id="KW-1006">Bacterial flagellum protein export</keyword>
<evidence type="ECO:0000256" key="2">
    <source>
        <dbReference type="ARBA" id="ARBA00006602"/>
    </source>
</evidence>
<dbReference type="InterPro" id="IPR051472">
    <property type="entry name" value="T3SS_Stator/FliH"/>
</dbReference>
<keyword evidence="6" id="KW-0653">Protein transport</keyword>
<evidence type="ECO:0000256" key="4">
    <source>
        <dbReference type="ARBA" id="ARBA00022781"/>
    </source>
</evidence>
<accession>A0A9D1Y9K4</accession>
<comment type="caution">
    <text evidence="12">The sequence shown here is derived from an EMBL/GenBank/DDBJ whole genome shotgun (WGS) entry which is preliminary data.</text>
</comment>
<reference evidence="12" key="1">
    <citation type="journal article" date="2021" name="PeerJ">
        <title>Extensive microbial diversity within the chicken gut microbiome revealed by metagenomics and culture.</title>
        <authorList>
            <person name="Gilroy R."/>
            <person name="Ravi A."/>
            <person name="Getino M."/>
            <person name="Pursley I."/>
            <person name="Horton D.L."/>
            <person name="Alikhan N.F."/>
            <person name="Baker D."/>
            <person name="Gharbi K."/>
            <person name="Hall N."/>
            <person name="Watson M."/>
            <person name="Adriaenssens E.M."/>
            <person name="Foster-Nyarko E."/>
            <person name="Jarju S."/>
            <person name="Secka A."/>
            <person name="Antonio M."/>
            <person name="Oren A."/>
            <person name="Chaudhuri R.R."/>
            <person name="La Ragione R."/>
            <person name="Hildebrand F."/>
            <person name="Pallen M.J."/>
        </authorList>
    </citation>
    <scope>NUCLEOTIDE SEQUENCE</scope>
    <source>
        <strain evidence="12">ChiBcec16_6824</strain>
    </source>
</reference>
<keyword evidence="3" id="KW-0813">Transport</keyword>
<evidence type="ECO:0000256" key="1">
    <source>
        <dbReference type="ARBA" id="ARBA00003041"/>
    </source>
</evidence>
<dbReference type="InterPro" id="IPR018035">
    <property type="entry name" value="Flagellar_FliH/T3SS_HrpE"/>
</dbReference>
<dbReference type="AlphaFoldDB" id="A0A9D1Y9K4"/>
<gene>
    <name evidence="12" type="ORF">H9841_08965</name>
</gene>
<evidence type="ECO:0000256" key="10">
    <source>
        <dbReference type="SAM" id="MobiDB-lite"/>
    </source>
</evidence>
<evidence type="ECO:0000256" key="3">
    <source>
        <dbReference type="ARBA" id="ARBA00022448"/>
    </source>
</evidence>
<dbReference type="InterPro" id="IPR028987">
    <property type="entry name" value="ATP_synth_B-like_membr_sf"/>
</dbReference>
<evidence type="ECO:0000256" key="9">
    <source>
        <dbReference type="ARBA" id="ARBA00023310"/>
    </source>
</evidence>
<keyword evidence="5" id="KW-1005">Bacterial flagellum biogenesis</keyword>
<dbReference type="GO" id="GO:0006754">
    <property type="term" value="P:ATP biosynthetic process"/>
    <property type="evidence" value="ECO:0007669"/>
    <property type="project" value="UniProtKB-KW"/>
</dbReference>
<feature type="domain" description="Flagellar assembly protein FliH/Type III secretion system HrpE" evidence="11">
    <location>
        <begin position="129"/>
        <end position="258"/>
    </location>
</feature>
<organism evidence="12 13">
    <name type="scientific">Candidatus Flavonifractor merdigallinarum</name>
    <dbReference type="NCBI Taxonomy" id="2838589"/>
    <lineage>
        <taxon>Bacteria</taxon>
        <taxon>Bacillati</taxon>
        <taxon>Bacillota</taxon>
        <taxon>Clostridia</taxon>
        <taxon>Eubacteriales</taxon>
        <taxon>Oscillospiraceae</taxon>
        <taxon>Flavonifractor</taxon>
    </lineage>
</organism>
<evidence type="ECO:0000256" key="6">
    <source>
        <dbReference type="ARBA" id="ARBA00022927"/>
    </source>
</evidence>
<dbReference type="PANTHER" id="PTHR34982">
    <property type="entry name" value="YOP PROTEINS TRANSLOCATION PROTEIN L"/>
    <property type="match status" value="1"/>
</dbReference>
<dbReference type="GO" id="GO:0005829">
    <property type="term" value="C:cytosol"/>
    <property type="evidence" value="ECO:0007669"/>
    <property type="project" value="TreeGrafter"/>
</dbReference>
<evidence type="ECO:0000313" key="12">
    <source>
        <dbReference type="EMBL" id="HIY22014.1"/>
    </source>
</evidence>
<comment type="function">
    <text evidence="1">Needed for flagellar regrowth and assembly.</text>
</comment>
<dbReference type="EMBL" id="DXDX01000166">
    <property type="protein sequence ID" value="HIY22014.1"/>
    <property type="molecule type" value="Genomic_DNA"/>
</dbReference>
<reference evidence="12" key="2">
    <citation type="submission" date="2021-04" db="EMBL/GenBank/DDBJ databases">
        <authorList>
            <person name="Gilroy R."/>
        </authorList>
    </citation>
    <scope>NUCLEOTIDE SEQUENCE</scope>
    <source>
        <strain evidence="12">ChiBcec16_6824</strain>
    </source>
</reference>
<protein>
    <submittedName>
        <fullName evidence="12">F0F1 ATP synthase subunit delta</fullName>
    </submittedName>
</protein>
<dbReference type="GO" id="GO:1902600">
    <property type="term" value="P:proton transmembrane transport"/>
    <property type="evidence" value="ECO:0007669"/>
    <property type="project" value="UniProtKB-KW"/>
</dbReference>
<evidence type="ECO:0000313" key="13">
    <source>
        <dbReference type="Proteomes" id="UP000823868"/>
    </source>
</evidence>
<keyword evidence="7" id="KW-0406">Ion transport</keyword>
<dbReference type="GO" id="GO:0015031">
    <property type="term" value="P:protein transport"/>
    <property type="evidence" value="ECO:0007669"/>
    <property type="project" value="UniProtKB-KW"/>
</dbReference>
<evidence type="ECO:0000256" key="7">
    <source>
        <dbReference type="ARBA" id="ARBA00023065"/>
    </source>
</evidence>
<keyword evidence="9" id="KW-0066">ATP synthesis</keyword>